<evidence type="ECO:0000256" key="2">
    <source>
        <dbReference type="SAM" id="MobiDB-lite"/>
    </source>
</evidence>
<sequence length="136" mass="14984">MDSSNVLRIIAEISTQALRTNDDQQRRSQECRALREALRQRTSELEEATKLADVLYETCQQMGAVIDQLLKDRGTGGQQSESIEILLTKVLRQREGRGEERAQQDGSHDVDQDMTGLMAIGGGSASASVRVHPVSS</sequence>
<name>A0A9P3BQG4_9EURO</name>
<accession>A0A9P3BQG4</accession>
<gene>
    <name evidence="3" type="ORF">Asppvi_010841</name>
</gene>
<feature type="compositionally biased region" description="Basic and acidic residues" evidence="2">
    <location>
        <begin position="94"/>
        <end position="111"/>
    </location>
</feature>
<reference evidence="3 4" key="1">
    <citation type="submission" date="2018-10" db="EMBL/GenBank/DDBJ databases">
        <title>Pan-genome distribution and transcriptional activeness of fungal secondary metabolism genes in Aspergillus section Fumigati.</title>
        <authorList>
            <person name="Takahashi H."/>
            <person name="Umemura M."/>
            <person name="Ninomiya A."/>
            <person name="Kusuya Y."/>
            <person name="Urayama S."/>
            <person name="Shimizu M."/>
            <person name="Watanabe A."/>
            <person name="Kamei K."/>
            <person name="Yaguchi T."/>
            <person name="Hagiwara D."/>
        </authorList>
    </citation>
    <scope>NUCLEOTIDE SEQUENCE [LARGE SCALE GENOMIC DNA]</scope>
    <source>
        <strain evidence="3 4">IFM 55266</strain>
    </source>
</reference>
<dbReference type="AlphaFoldDB" id="A0A9P3BQG4"/>
<protein>
    <submittedName>
        <fullName evidence="3">Uncharacterized protein</fullName>
    </submittedName>
</protein>
<dbReference type="Proteomes" id="UP001043456">
    <property type="component" value="Unassembled WGS sequence"/>
</dbReference>
<comment type="caution">
    <text evidence="3">The sequence shown here is derived from an EMBL/GenBank/DDBJ whole genome shotgun (WGS) entry which is preliminary data.</text>
</comment>
<evidence type="ECO:0000313" key="4">
    <source>
        <dbReference type="Proteomes" id="UP001043456"/>
    </source>
</evidence>
<dbReference type="EMBL" id="BHVY01000009">
    <property type="protein sequence ID" value="GIJ91866.1"/>
    <property type="molecule type" value="Genomic_DNA"/>
</dbReference>
<organism evidence="3 4">
    <name type="scientific">Aspergillus pseudoviridinutans</name>
    <dbReference type="NCBI Taxonomy" id="1517512"/>
    <lineage>
        <taxon>Eukaryota</taxon>
        <taxon>Fungi</taxon>
        <taxon>Dikarya</taxon>
        <taxon>Ascomycota</taxon>
        <taxon>Pezizomycotina</taxon>
        <taxon>Eurotiomycetes</taxon>
        <taxon>Eurotiomycetidae</taxon>
        <taxon>Eurotiales</taxon>
        <taxon>Aspergillaceae</taxon>
        <taxon>Aspergillus</taxon>
        <taxon>Aspergillus subgen. Fumigati</taxon>
    </lineage>
</organism>
<feature type="region of interest" description="Disordered" evidence="2">
    <location>
        <begin position="94"/>
        <end position="136"/>
    </location>
</feature>
<proteinExistence type="predicted"/>
<feature type="coiled-coil region" evidence="1">
    <location>
        <begin position="21"/>
        <end position="51"/>
    </location>
</feature>
<keyword evidence="4" id="KW-1185">Reference proteome</keyword>
<dbReference type="OrthoDB" id="4283126at2759"/>
<evidence type="ECO:0000256" key="1">
    <source>
        <dbReference type="SAM" id="Coils"/>
    </source>
</evidence>
<evidence type="ECO:0000313" key="3">
    <source>
        <dbReference type="EMBL" id="GIJ91866.1"/>
    </source>
</evidence>
<dbReference type="GeneID" id="67009451"/>
<keyword evidence="1" id="KW-0175">Coiled coil</keyword>
<dbReference type="RefSeq" id="XP_043162612.1">
    <property type="nucleotide sequence ID" value="XM_043306677.1"/>
</dbReference>